<keyword evidence="6" id="KW-0902">Two-component regulatory system</keyword>
<dbReference type="SUPFAM" id="SSF55874">
    <property type="entry name" value="ATPase domain of HSP90 chaperone/DNA topoisomerase II/histidine kinase"/>
    <property type="match status" value="1"/>
</dbReference>
<dbReference type="InterPro" id="IPR004358">
    <property type="entry name" value="Sig_transdc_His_kin-like_C"/>
</dbReference>
<dbReference type="SMART" id="SM00388">
    <property type="entry name" value="HisKA"/>
    <property type="match status" value="1"/>
</dbReference>
<accession>A0A2A5QYJ5</accession>
<dbReference type="InterPro" id="IPR035965">
    <property type="entry name" value="PAS-like_dom_sf"/>
</dbReference>
<dbReference type="SMART" id="SM00387">
    <property type="entry name" value="HATPase_c"/>
    <property type="match status" value="1"/>
</dbReference>
<comment type="caution">
    <text evidence="8">The sequence shown here is derived from an EMBL/GenBank/DDBJ whole genome shotgun (WGS) entry which is preliminary data.</text>
</comment>
<dbReference type="PROSITE" id="PS50109">
    <property type="entry name" value="HIS_KIN"/>
    <property type="match status" value="1"/>
</dbReference>
<comment type="catalytic activity">
    <reaction evidence="1">
        <text>ATP + protein L-histidine = ADP + protein N-phospho-L-histidine.</text>
        <dbReference type="EC" id="2.7.13.3"/>
    </reaction>
</comment>
<sequence length="342" mass="37612">MSGSDELALLAIDTLDSEVAIVDPDGLIVYTNAAWQEFAVEGGFPTDPAMVGLNYLDVCEATREDDPYAERACAGIRALLDGREDHVQLEYPCPTPDDPLSWFLMWATTFERDGELYVLVEHFDISDRKRIEREIEERNERLSTVSRVLSHDLRNPLAVALGYTELLAADPSPETVADVRAALHRMDAIIDDAVTLSKQELDEIHVVDLHSVVEDVWTVIETDGATLERGETVAFEADRSILSSIFQNLFRNAIEHGGDGVTIGVGALEGVRGFYVEDDGPGIPADRREDAFEVGYSSGSTRDNTGLGLSIVTNAVDVHDWRIDVLASRSGGARFEITMADR</sequence>
<dbReference type="GO" id="GO:0000155">
    <property type="term" value="F:phosphorelay sensor kinase activity"/>
    <property type="evidence" value="ECO:0007669"/>
    <property type="project" value="InterPro"/>
</dbReference>
<protein>
    <recommendedName>
        <fullName evidence="2">histidine kinase</fullName>
        <ecNumber evidence="2">2.7.13.3</ecNumber>
    </recommendedName>
</protein>
<dbReference type="InterPro" id="IPR003594">
    <property type="entry name" value="HATPase_dom"/>
</dbReference>
<dbReference type="Pfam" id="PF00512">
    <property type="entry name" value="HisKA"/>
    <property type="match status" value="1"/>
</dbReference>
<dbReference type="Proteomes" id="UP000219689">
    <property type="component" value="Unassembled WGS sequence"/>
</dbReference>
<evidence type="ECO:0000256" key="3">
    <source>
        <dbReference type="ARBA" id="ARBA00022553"/>
    </source>
</evidence>
<keyword evidence="9" id="KW-1185">Reference proteome</keyword>
<reference evidence="8 9" key="1">
    <citation type="submission" date="2017-09" db="EMBL/GenBank/DDBJ databases">
        <title>Genome sequences of Natrinema ejinorence JCM 13890T.</title>
        <authorList>
            <person name="Roh S.W."/>
            <person name="Kim Y.B."/>
            <person name="Kim J.Y."/>
        </authorList>
    </citation>
    <scope>NUCLEOTIDE SEQUENCE [LARGE SCALE GENOMIC DNA]</scope>
    <source>
        <strain evidence="8 9">JCM 13890</strain>
    </source>
</reference>
<evidence type="ECO:0000313" key="9">
    <source>
        <dbReference type="Proteomes" id="UP000219689"/>
    </source>
</evidence>
<evidence type="ECO:0000256" key="1">
    <source>
        <dbReference type="ARBA" id="ARBA00000085"/>
    </source>
</evidence>
<dbReference type="InterPro" id="IPR050736">
    <property type="entry name" value="Sensor_HK_Regulatory"/>
</dbReference>
<evidence type="ECO:0000256" key="4">
    <source>
        <dbReference type="ARBA" id="ARBA00022679"/>
    </source>
</evidence>
<keyword evidence="4" id="KW-0808">Transferase</keyword>
<dbReference type="EC" id="2.7.13.3" evidence="2"/>
<dbReference type="Pfam" id="PF02518">
    <property type="entry name" value="HATPase_c"/>
    <property type="match status" value="1"/>
</dbReference>
<dbReference type="InterPro" id="IPR036097">
    <property type="entry name" value="HisK_dim/P_sf"/>
</dbReference>
<dbReference type="RefSeq" id="WP_097380829.1">
    <property type="nucleotide sequence ID" value="NZ_NXNI01000001.1"/>
</dbReference>
<dbReference type="EMBL" id="NXNI01000001">
    <property type="protein sequence ID" value="PCR91897.1"/>
    <property type="molecule type" value="Genomic_DNA"/>
</dbReference>
<proteinExistence type="predicted"/>
<evidence type="ECO:0000313" key="8">
    <source>
        <dbReference type="EMBL" id="PCR91897.1"/>
    </source>
</evidence>
<keyword evidence="5 8" id="KW-0418">Kinase</keyword>
<dbReference type="PANTHER" id="PTHR43711">
    <property type="entry name" value="TWO-COMPONENT HISTIDINE KINASE"/>
    <property type="match status" value="1"/>
</dbReference>
<gene>
    <name evidence="8" type="ORF">CP557_16040</name>
</gene>
<dbReference type="PANTHER" id="PTHR43711:SF1">
    <property type="entry name" value="HISTIDINE KINASE 1"/>
    <property type="match status" value="1"/>
</dbReference>
<dbReference type="Gene3D" id="1.10.287.130">
    <property type="match status" value="1"/>
</dbReference>
<dbReference type="AlphaFoldDB" id="A0A2A5QYJ5"/>
<name>A0A2A5QYJ5_9EURY</name>
<dbReference type="InterPro" id="IPR005467">
    <property type="entry name" value="His_kinase_dom"/>
</dbReference>
<dbReference type="SUPFAM" id="SSF55785">
    <property type="entry name" value="PYP-like sensor domain (PAS domain)"/>
    <property type="match status" value="1"/>
</dbReference>
<dbReference type="CDD" id="cd00075">
    <property type="entry name" value="HATPase"/>
    <property type="match status" value="1"/>
</dbReference>
<evidence type="ECO:0000256" key="5">
    <source>
        <dbReference type="ARBA" id="ARBA00022777"/>
    </source>
</evidence>
<organism evidence="8 9">
    <name type="scientific">Natrinema ejinorense</name>
    <dbReference type="NCBI Taxonomy" id="373386"/>
    <lineage>
        <taxon>Archaea</taxon>
        <taxon>Methanobacteriati</taxon>
        <taxon>Methanobacteriota</taxon>
        <taxon>Stenosarchaea group</taxon>
        <taxon>Halobacteria</taxon>
        <taxon>Halobacteriales</taxon>
        <taxon>Natrialbaceae</taxon>
        <taxon>Natrinema</taxon>
    </lineage>
</organism>
<dbReference type="InterPro" id="IPR003661">
    <property type="entry name" value="HisK_dim/P_dom"/>
</dbReference>
<dbReference type="CDD" id="cd00082">
    <property type="entry name" value="HisKA"/>
    <property type="match status" value="1"/>
</dbReference>
<dbReference type="InterPro" id="IPR036890">
    <property type="entry name" value="HATPase_C_sf"/>
</dbReference>
<dbReference type="SUPFAM" id="SSF47384">
    <property type="entry name" value="Homodimeric domain of signal transducing histidine kinase"/>
    <property type="match status" value="1"/>
</dbReference>
<evidence type="ECO:0000259" key="7">
    <source>
        <dbReference type="PROSITE" id="PS50109"/>
    </source>
</evidence>
<dbReference type="Gene3D" id="3.30.565.10">
    <property type="entry name" value="Histidine kinase-like ATPase, C-terminal domain"/>
    <property type="match status" value="1"/>
</dbReference>
<evidence type="ECO:0000256" key="6">
    <source>
        <dbReference type="ARBA" id="ARBA00023012"/>
    </source>
</evidence>
<dbReference type="OrthoDB" id="8127at2157"/>
<dbReference type="PRINTS" id="PR00344">
    <property type="entry name" value="BCTRLSENSOR"/>
</dbReference>
<dbReference type="Gene3D" id="3.30.450.20">
    <property type="entry name" value="PAS domain"/>
    <property type="match status" value="1"/>
</dbReference>
<evidence type="ECO:0000256" key="2">
    <source>
        <dbReference type="ARBA" id="ARBA00012438"/>
    </source>
</evidence>
<feature type="domain" description="Histidine kinase" evidence="7">
    <location>
        <begin position="148"/>
        <end position="342"/>
    </location>
</feature>
<keyword evidence="3" id="KW-0597">Phosphoprotein</keyword>